<dbReference type="Proteomes" id="UP000183898">
    <property type="component" value="Unassembled WGS sequence"/>
</dbReference>
<dbReference type="EMBL" id="FOCT01000002">
    <property type="protein sequence ID" value="SEN00352.1"/>
    <property type="molecule type" value="Genomic_DNA"/>
</dbReference>
<evidence type="ECO:0000313" key="2">
    <source>
        <dbReference type="Proteomes" id="UP000183898"/>
    </source>
</evidence>
<organism evidence="1 2">
    <name type="scientific">Nitrosospira multiformis</name>
    <dbReference type="NCBI Taxonomy" id="1231"/>
    <lineage>
        <taxon>Bacteria</taxon>
        <taxon>Pseudomonadati</taxon>
        <taxon>Pseudomonadota</taxon>
        <taxon>Betaproteobacteria</taxon>
        <taxon>Nitrosomonadales</taxon>
        <taxon>Nitrosomonadaceae</taxon>
        <taxon>Nitrosospira</taxon>
    </lineage>
</organism>
<protein>
    <submittedName>
        <fullName evidence="1">Uncharacterized protein</fullName>
    </submittedName>
</protein>
<evidence type="ECO:0000313" key="1">
    <source>
        <dbReference type="EMBL" id="SEN00352.1"/>
    </source>
</evidence>
<reference evidence="1 2" key="1">
    <citation type="submission" date="2016-10" db="EMBL/GenBank/DDBJ databases">
        <authorList>
            <person name="de Groot N.N."/>
        </authorList>
    </citation>
    <scope>NUCLEOTIDE SEQUENCE [LARGE SCALE GENOMIC DNA]</scope>
    <source>
        <strain evidence="1 2">Nl18</strain>
    </source>
</reference>
<proteinExistence type="predicted"/>
<sequence>MGSHWYRIQLPRPALIMPLFNCILPALAIYATIASSFGHAQAPPNALQLKQLRNGDKPQVMTAVEIAGLGDPVFKLLLKDKADRVTLADVQDAIQPNTANRHLFIVSERIVQAAKTGTRRAVVAFDGANAGETLKGNVMLSVSFGPNGFPKEAEIEAWGWDDKRGRYNYYKLDAAGSSRGGMVWKFRGSSEKADLLTTRERAGTCLRCHVSGAPIMKELFFPWNNWHAGVGGSFFADYLDPASPRPDKWPAANTSPFMRLSMADKLETDFLIPSFKRFNRSRLNAVLRQNASGSPSISPAGTMTVLEGTRLLRPLFQTTEINLISSRNTSGLPPFGRATDFLPRSNIQIPASFFLNVQLIAGGGTGGLGGLKLIDANRFSTFKLSQQENKDLVEKFNLLLDGVRGDTHFAWFVPEPGFVENDLVDQALQLGVVTPHFVAAVLAVDLEKPVFSSARAELLKFVPDEFEFIPVPRGTDPLTVQRDPEKDFLTQEVISRIGQGGPDPGTNVDEFRKLLASPDAVAELEKRVKAYVERIQAALDPAANGSNGRKAELERLYGLLVERRRLMEAHPVLQNLDETEGRLLFPLPTRD</sequence>
<name>A0A1H8CZK0_9PROT</name>
<accession>A0A1H8CZK0</accession>
<gene>
    <name evidence="1" type="ORF">SAMN05216404_102105</name>
</gene>
<dbReference type="AlphaFoldDB" id="A0A1H8CZK0"/>